<feature type="compositionally biased region" description="Low complexity" evidence="2">
    <location>
        <begin position="310"/>
        <end position="328"/>
    </location>
</feature>
<gene>
    <name evidence="4" type="ORF">SAMN05446037_101110</name>
</gene>
<evidence type="ECO:0000313" key="5">
    <source>
        <dbReference type="Proteomes" id="UP000198304"/>
    </source>
</evidence>
<sequence length="335" mass="38272">MKKTVALVVSGSLLLGSAVYSFGLEGVNNEGEMQEDPIVITVNLEDIEEAAEVNLDIINELIGEIKDLDLNEEELDELIDQILEELEKALDQEENSKDVADDEDEVEDDLENEDALENLYRNLVKYQAVYDQVPDVAKPAIMKNIRKMQLKILSYQVKSTDEFLQDFSIEELEALQEKIETLQEELLNQDLTDEEKEELQQQIEELEGKIKQGKETNAFIQLIETDGKWQQLLRRQIQQEFLAEKKEQIQINKEEKLAIKSEIKEAREAIKQNKKEDSVNEKEKEETSEDKDQSENKVSVTVTVEEKATKGNNTNKDNGNGNNAGNQAKGKKDKN</sequence>
<feature type="coiled-coil region" evidence="1">
    <location>
        <begin position="58"/>
        <end position="103"/>
    </location>
</feature>
<feature type="compositionally biased region" description="Basic and acidic residues" evidence="2">
    <location>
        <begin position="269"/>
        <end position="295"/>
    </location>
</feature>
<keyword evidence="3" id="KW-0732">Signal</keyword>
<dbReference type="RefSeq" id="WP_089283191.1">
    <property type="nucleotide sequence ID" value="NZ_FZOJ01000011.1"/>
</dbReference>
<accession>A0A239ET54</accession>
<feature type="coiled-coil region" evidence="1">
    <location>
        <begin position="165"/>
        <end position="216"/>
    </location>
</feature>
<feature type="chain" id="PRO_5038488577" description="DUF5667 domain-containing protein" evidence="3">
    <location>
        <begin position="22"/>
        <end position="335"/>
    </location>
</feature>
<proteinExistence type="predicted"/>
<evidence type="ECO:0008006" key="6">
    <source>
        <dbReference type="Google" id="ProtNLM"/>
    </source>
</evidence>
<keyword evidence="5" id="KW-1185">Reference proteome</keyword>
<reference evidence="5" key="1">
    <citation type="submission" date="2017-06" db="EMBL/GenBank/DDBJ databases">
        <authorList>
            <person name="Varghese N."/>
            <person name="Submissions S."/>
        </authorList>
    </citation>
    <scope>NUCLEOTIDE SEQUENCE [LARGE SCALE GENOMIC DNA]</scope>
    <source>
        <strain evidence="5">SCA</strain>
    </source>
</reference>
<protein>
    <recommendedName>
        <fullName evidence="6">DUF5667 domain-containing protein</fullName>
    </recommendedName>
</protein>
<dbReference type="AlphaFoldDB" id="A0A239ET54"/>
<feature type="signal peptide" evidence="3">
    <location>
        <begin position="1"/>
        <end position="21"/>
    </location>
</feature>
<dbReference type="Proteomes" id="UP000198304">
    <property type="component" value="Unassembled WGS sequence"/>
</dbReference>
<evidence type="ECO:0000256" key="3">
    <source>
        <dbReference type="SAM" id="SignalP"/>
    </source>
</evidence>
<evidence type="ECO:0000256" key="1">
    <source>
        <dbReference type="SAM" id="Coils"/>
    </source>
</evidence>
<organism evidence="4 5">
    <name type="scientific">Anaerovirgula multivorans</name>
    <dbReference type="NCBI Taxonomy" id="312168"/>
    <lineage>
        <taxon>Bacteria</taxon>
        <taxon>Bacillati</taxon>
        <taxon>Bacillota</taxon>
        <taxon>Clostridia</taxon>
        <taxon>Peptostreptococcales</taxon>
        <taxon>Natronincolaceae</taxon>
        <taxon>Anaerovirgula</taxon>
    </lineage>
</organism>
<keyword evidence="1" id="KW-0175">Coiled coil</keyword>
<evidence type="ECO:0000256" key="2">
    <source>
        <dbReference type="SAM" id="MobiDB-lite"/>
    </source>
</evidence>
<dbReference type="EMBL" id="FZOJ01000011">
    <property type="protein sequence ID" value="SNS47591.1"/>
    <property type="molecule type" value="Genomic_DNA"/>
</dbReference>
<dbReference type="OrthoDB" id="2087042at2"/>
<evidence type="ECO:0000313" key="4">
    <source>
        <dbReference type="EMBL" id="SNS47591.1"/>
    </source>
</evidence>
<feature type="region of interest" description="Disordered" evidence="2">
    <location>
        <begin position="269"/>
        <end position="335"/>
    </location>
</feature>
<name>A0A239ET54_9FIRM</name>